<reference evidence="1 2" key="1">
    <citation type="submission" date="2016-10" db="EMBL/GenBank/DDBJ databases">
        <authorList>
            <person name="de Groot N.N."/>
        </authorList>
    </citation>
    <scope>NUCLEOTIDE SEQUENCE [LARGE SCALE GENOMIC DNA]</scope>
    <source>
        <strain>GEY</strain>
        <strain evidence="2">DSM 9560</strain>
    </source>
</reference>
<dbReference type="PANTHER" id="PTHR41317:SF1">
    <property type="entry name" value="PD-(D_E)XK NUCLEASE FAMILY TRANSPOSASE"/>
    <property type="match status" value="1"/>
</dbReference>
<dbReference type="NCBIfam" id="TIGR01784">
    <property type="entry name" value="T_den_put_tspse"/>
    <property type="match status" value="1"/>
</dbReference>
<accession>A0A1I2K7Y5</accession>
<organism evidence="1 2">
    <name type="scientific">Thermoflexibacter ruber</name>
    <dbReference type="NCBI Taxonomy" id="1003"/>
    <lineage>
        <taxon>Bacteria</taxon>
        <taxon>Pseudomonadati</taxon>
        <taxon>Bacteroidota</taxon>
        <taxon>Cytophagia</taxon>
        <taxon>Cytophagales</taxon>
        <taxon>Thermoflexibacteraceae</taxon>
        <taxon>Thermoflexibacter</taxon>
    </lineage>
</organism>
<dbReference type="InterPro" id="IPR010106">
    <property type="entry name" value="RpnA"/>
</dbReference>
<dbReference type="AlphaFoldDB" id="A0A1I2K7Y5"/>
<evidence type="ECO:0008006" key="3">
    <source>
        <dbReference type="Google" id="ProtNLM"/>
    </source>
</evidence>
<keyword evidence="2" id="KW-1185">Reference proteome</keyword>
<dbReference type="OrthoDB" id="9803508at2"/>
<dbReference type="Pfam" id="PF12784">
    <property type="entry name" value="PDDEXK_2"/>
    <property type="match status" value="1"/>
</dbReference>
<sequence>MIARKYINPFTDFGFKKIFGEEANKDLLIDFLNELLTDKGKIIDLTYLKSEHLGTTDLDRKAIFDLYCENEKGEKFIVEMQRAKQDFFKDRSLYYATFPIQEQAKRGDWNYQLKGVYSIAITDFLIDDDKANKSKIAHDIRLIEKETHKIFYDKLRFIYVEIKKFDKSLEEIETHFDKWLYVLKNLVKIEEIPSKLQEKVFRKLFQIAEIARFDEKQLQSYRDSEKNYLDFTASLETSFNEGKIEGKVEEKIEIAKNMILDGEPNQKIARYTGLTLEQIEALRKEVR</sequence>
<name>A0A1I2K7Y5_9BACT</name>
<dbReference type="RefSeq" id="WP_091549595.1">
    <property type="nucleotide sequence ID" value="NZ_FONY01000089.1"/>
</dbReference>
<dbReference type="EMBL" id="FONY01000089">
    <property type="protein sequence ID" value="SFF62438.1"/>
    <property type="molecule type" value="Genomic_DNA"/>
</dbReference>
<proteinExistence type="predicted"/>
<evidence type="ECO:0000313" key="1">
    <source>
        <dbReference type="EMBL" id="SFF62438.1"/>
    </source>
</evidence>
<protein>
    <recommendedName>
        <fullName evidence="3">PD-(D/E)XK nuclease family transposase</fullName>
    </recommendedName>
</protein>
<dbReference type="PANTHER" id="PTHR41317">
    <property type="entry name" value="PD-(D_E)XK NUCLEASE FAMILY TRANSPOSASE"/>
    <property type="match status" value="1"/>
</dbReference>
<evidence type="ECO:0000313" key="2">
    <source>
        <dbReference type="Proteomes" id="UP000199513"/>
    </source>
</evidence>
<dbReference type="Proteomes" id="UP000199513">
    <property type="component" value="Unassembled WGS sequence"/>
</dbReference>
<gene>
    <name evidence="1" type="ORF">SAMN04488541_10894</name>
</gene>
<dbReference type="STRING" id="1003.SAMN04488541_10894"/>